<dbReference type="InterPro" id="IPR029151">
    <property type="entry name" value="Sensor-like_sf"/>
</dbReference>
<accession>A0A9X2WTA6</accession>
<evidence type="ECO:0000256" key="7">
    <source>
        <dbReference type="ARBA" id="ARBA00023012"/>
    </source>
</evidence>
<dbReference type="Gene3D" id="3.30.450.20">
    <property type="entry name" value="PAS domain"/>
    <property type="match status" value="1"/>
</dbReference>
<feature type="domain" description="GGDEF" evidence="10">
    <location>
        <begin position="616"/>
        <end position="742"/>
    </location>
</feature>
<dbReference type="AlphaFoldDB" id="A0A9X2WTA6"/>
<keyword evidence="9" id="KW-0472">Membrane</keyword>
<dbReference type="InterPro" id="IPR035965">
    <property type="entry name" value="PAS-like_dom_sf"/>
</dbReference>
<keyword evidence="5" id="KW-0418">Kinase</keyword>
<protein>
    <submittedName>
        <fullName evidence="11">PAS domain-containing protein</fullName>
    </submittedName>
</protein>
<keyword evidence="6" id="KW-0067">ATP-binding</keyword>
<dbReference type="SUPFAM" id="SSF103190">
    <property type="entry name" value="Sensory domain-like"/>
    <property type="match status" value="2"/>
</dbReference>
<dbReference type="InterPro" id="IPR013767">
    <property type="entry name" value="PAS_fold"/>
</dbReference>
<comment type="caution">
    <text evidence="11">The sequence shown here is derived from an EMBL/GenBank/DDBJ whole genome shotgun (WGS) entry which is preliminary data.</text>
</comment>
<dbReference type="GO" id="GO:0000160">
    <property type="term" value="P:phosphorelay signal transduction system"/>
    <property type="evidence" value="ECO:0007669"/>
    <property type="project" value="UniProtKB-KW"/>
</dbReference>
<feature type="transmembrane region" description="Helical" evidence="9">
    <location>
        <begin position="28"/>
        <end position="50"/>
    </location>
</feature>
<dbReference type="Gene3D" id="3.30.70.270">
    <property type="match status" value="1"/>
</dbReference>
<dbReference type="InterPro" id="IPR029787">
    <property type="entry name" value="Nucleotide_cyclase"/>
</dbReference>
<dbReference type="Proteomes" id="UP001155604">
    <property type="component" value="Unassembled WGS sequence"/>
</dbReference>
<organism evidence="11 12">
    <name type="scientific">Shewanella septentrionalis</name>
    <dbReference type="NCBI Taxonomy" id="2952223"/>
    <lineage>
        <taxon>Bacteria</taxon>
        <taxon>Pseudomonadati</taxon>
        <taxon>Pseudomonadota</taxon>
        <taxon>Gammaproteobacteria</taxon>
        <taxon>Alteromonadales</taxon>
        <taxon>Shewanellaceae</taxon>
        <taxon>Shewanella</taxon>
    </lineage>
</organism>
<evidence type="ECO:0000256" key="1">
    <source>
        <dbReference type="ARBA" id="ARBA00004370"/>
    </source>
</evidence>
<dbReference type="RefSeq" id="WP_261272220.1">
    <property type="nucleotide sequence ID" value="NZ_JAMTCC010000009.1"/>
</dbReference>
<dbReference type="PROSITE" id="PS50887">
    <property type="entry name" value="GGDEF"/>
    <property type="match status" value="1"/>
</dbReference>
<keyword evidence="7" id="KW-0902">Two-component regulatory system</keyword>
<proteinExistence type="predicted"/>
<evidence type="ECO:0000256" key="5">
    <source>
        <dbReference type="ARBA" id="ARBA00022777"/>
    </source>
</evidence>
<keyword evidence="4" id="KW-0547">Nucleotide-binding</keyword>
<keyword evidence="3" id="KW-0808">Transferase</keyword>
<feature type="transmembrane region" description="Helical" evidence="9">
    <location>
        <begin position="319"/>
        <end position="341"/>
    </location>
</feature>
<reference evidence="11" key="1">
    <citation type="journal article" date="2023" name="Int. J. Syst. Evol. Microbiol.">
        <title>&lt;i&gt;Shewanella septentrionalis&lt;/i&gt; sp. nov. and &lt;i&gt;Shewanella holmiensis&lt;/i&gt; sp. nov., isolated from Baltic Sea water and sediments.</title>
        <authorList>
            <person name="Martin-Rodriguez A.J."/>
            <person name="Thorell K."/>
            <person name="Joffre E."/>
            <person name="Jensie-Markopoulos S."/>
            <person name="Moore E.R.B."/>
            <person name="Sjoling A."/>
        </authorList>
    </citation>
    <scope>NUCLEOTIDE SEQUENCE</scope>
    <source>
        <strain evidence="11">SP1W3</strain>
    </source>
</reference>
<dbReference type="SUPFAM" id="SSF55785">
    <property type="entry name" value="PYP-like sensor domain (PAS domain)"/>
    <property type="match status" value="1"/>
</dbReference>
<evidence type="ECO:0000256" key="2">
    <source>
        <dbReference type="ARBA" id="ARBA00022553"/>
    </source>
</evidence>
<dbReference type="GO" id="GO:0006355">
    <property type="term" value="P:regulation of DNA-templated transcription"/>
    <property type="evidence" value="ECO:0007669"/>
    <property type="project" value="InterPro"/>
</dbReference>
<gene>
    <name evidence="11" type="ORF">NE536_06755</name>
</gene>
<evidence type="ECO:0000256" key="4">
    <source>
        <dbReference type="ARBA" id="ARBA00022741"/>
    </source>
</evidence>
<dbReference type="GO" id="GO:0005524">
    <property type="term" value="F:ATP binding"/>
    <property type="evidence" value="ECO:0007669"/>
    <property type="project" value="UniProtKB-KW"/>
</dbReference>
<comment type="subcellular location">
    <subcellularLocation>
        <location evidence="1">Membrane</location>
    </subcellularLocation>
</comment>
<dbReference type="SUPFAM" id="SSF55073">
    <property type="entry name" value="Nucleotide cyclase"/>
    <property type="match status" value="1"/>
</dbReference>
<dbReference type="Pfam" id="PF00989">
    <property type="entry name" value="PAS"/>
    <property type="match status" value="1"/>
</dbReference>
<keyword evidence="8" id="KW-0175">Coiled coil</keyword>
<evidence type="ECO:0000256" key="6">
    <source>
        <dbReference type="ARBA" id="ARBA00022840"/>
    </source>
</evidence>
<keyword evidence="12" id="KW-1185">Reference proteome</keyword>
<keyword evidence="9" id="KW-1133">Transmembrane helix</keyword>
<dbReference type="InterPro" id="IPR043128">
    <property type="entry name" value="Rev_trsase/Diguanyl_cyclase"/>
</dbReference>
<evidence type="ECO:0000256" key="9">
    <source>
        <dbReference type="SAM" id="Phobius"/>
    </source>
</evidence>
<keyword evidence="9" id="KW-0812">Transmembrane</keyword>
<keyword evidence="2" id="KW-0597">Phosphoprotein</keyword>
<name>A0A9X2WTA6_9GAMM</name>
<evidence type="ECO:0000313" key="11">
    <source>
        <dbReference type="EMBL" id="MCT7945066.1"/>
    </source>
</evidence>
<evidence type="ECO:0000256" key="3">
    <source>
        <dbReference type="ARBA" id="ARBA00022679"/>
    </source>
</evidence>
<sequence length="745" mass="83244">MLKNNPSTYPLAPLLSLTQGIHWSHQRLLAVASQLSMLVIGMIILTNLIITLGERRLQEEWATQRYSELQTIGTLITDKVSFQQFRTQIFANGELLKQYLSNPTAKQQLKLQEAWLDLVKHIPELLGIALYDPQGNYMFSTPSNFSKDALPPTLLGASRNMGGKEVYTSPLEFVPIEGMLEPYMYQMAWLEKPDQSSMGYLVTYNSMVQMLEAIKPAFSSNKSPMLVLDTQGLLYAGASALAPLSNMPETLGASLRQTYPALWRDMSMSNFGQFHGEEATFVYLKVELTAQPETRREYFLLSYVRNADIAARFSQWQNIVIVASLILTVLAAWVVLLSHMYRLQQRSRQYSIDVANGLFNSDIGFMMVNENARVISANTKAAEATLVPLDELTDRNLQRTLCLDDKTYAELMEQVHKTGQWSGEISLESINGPTLRVHIRQAPRASRGSPHLLITLEDISELVSSKEQAFLSELLCDSTVATALTDANGKLIKINPVFDALMQLNGDLNQDLASLLANDLGNQWQRISAQIAMQGQWQGQILCSPKQAHSNCLQATLKGHVAADGEIDYIVCTLEQAAERGRGTEKRSLVPHRSTILLSLVDLERYFNSLPPPSRLSSSLLLMDINPEGMLSHMSDIDQLANRQQEVEVQLLLEIPANYQILHWQLGKLLVMLPDTDATQAHNFALNMMEKLNSNGLGEGISIGIAGYQEGQTLEQYLNNAEVALKRAKQNNDQNIGQAFTRHQS</sequence>
<feature type="coiled-coil region" evidence="8">
    <location>
        <begin position="711"/>
        <end position="738"/>
    </location>
</feature>
<evidence type="ECO:0000313" key="12">
    <source>
        <dbReference type="Proteomes" id="UP001155604"/>
    </source>
</evidence>
<evidence type="ECO:0000256" key="8">
    <source>
        <dbReference type="SAM" id="Coils"/>
    </source>
</evidence>
<dbReference type="InterPro" id="IPR000160">
    <property type="entry name" value="GGDEF_dom"/>
</dbReference>
<evidence type="ECO:0000259" key="10">
    <source>
        <dbReference type="PROSITE" id="PS50887"/>
    </source>
</evidence>
<dbReference type="EMBL" id="JAMTCC010000009">
    <property type="protein sequence ID" value="MCT7945066.1"/>
    <property type="molecule type" value="Genomic_DNA"/>
</dbReference>
<dbReference type="GO" id="GO:0016020">
    <property type="term" value="C:membrane"/>
    <property type="evidence" value="ECO:0007669"/>
    <property type="project" value="UniProtKB-SubCell"/>
</dbReference>
<dbReference type="GO" id="GO:0016301">
    <property type="term" value="F:kinase activity"/>
    <property type="evidence" value="ECO:0007669"/>
    <property type="project" value="UniProtKB-KW"/>
</dbReference>